<organism evidence="2 3">
    <name type="scientific">Necator americanus</name>
    <name type="common">Human hookworm</name>
    <dbReference type="NCBI Taxonomy" id="51031"/>
    <lineage>
        <taxon>Eukaryota</taxon>
        <taxon>Metazoa</taxon>
        <taxon>Ecdysozoa</taxon>
        <taxon>Nematoda</taxon>
        <taxon>Chromadorea</taxon>
        <taxon>Rhabditida</taxon>
        <taxon>Rhabditina</taxon>
        <taxon>Rhabditomorpha</taxon>
        <taxon>Strongyloidea</taxon>
        <taxon>Ancylostomatidae</taxon>
        <taxon>Bunostominae</taxon>
        <taxon>Necator</taxon>
    </lineage>
</organism>
<dbReference type="Proteomes" id="UP000053676">
    <property type="component" value="Unassembled WGS sequence"/>
</dbReference>
<proteinExistence type="predicted"/>
<evidence type="ECO:0000313" key="3">
    <source>
        <dbReference type="Proteomes" id="UP000053676"/>
    </source>
</evidence>
<dbReference type="AlphaFoldDB" id="W2TB18"/>
<protein>
    <submittedName>
        <fullName evidence="2">Uncharacterized protein</fullName>
    </submittedName>
</protein>
<keyword evidence="1" id="KW-0812">Transmembrane</keyword>
<keyword evidence="1" id="KW-1133">Transmembrane helix</keyword>
<gene>
    <name evidence="2" type="ORF">NECAME_02666</name>
</gene>
<keyword evidence="3" id="KW-1185">Reference proteome</keyword>
<dbReference type="KEGG" id="nai:NECAME_02666"/>
<name>W2TB18_NECAM</name>
<keyword evidence="1" id="KW-0472">Membrane</keyword>
<feature type="transmembrane region" description="Helical" evidence="1">
    <location>
        <begin position="12"/>
        <end position="31"/>
    </location>
</feature>
<reference evidence="3" key="1">
    <citation type="journal article" date="2014" name="Nat. Genet.">
        <title>Genome of the human hookworm Necator americanus.</title>
        <authorList>
            <person name="Tang Y.T."/>
            <person name="Gao X."/>
            <person name="Rosa B.A."/>
            <person name="Abubucker S."/>
            <person name="Hallsworth-Pepin K."/>
            <person name="Martin J."/>
            <person name="Tyagi R."/>
            <person name="Heizer E."/>
            <person name="Zhang X."/>
            <person name="Bhonagiri-Palsikar V."/>
            <person name="Minx P."/>
            <person name="Warren W.C."/>
            <person name="Wang Q."/>
            <person name="Zhan B."/>
            <person name="Hotez P.J."/>
            <person name="Sternberg P.W."/>
            <person name="Dougall A."/>
            <person name="Gaze S.T."/>
            <person name="Mulvenna J."/>
            <person name="Sotillo J."/>
            <person name="Ranganathan S."/>
            <person name="Rabelo E.M."/>
            <person name="Wilson R.K."/>
            <person name="Felgner P.L."/>
            <person name="Bethony J."/>
            <person name="Hawdon J.M."/>
            <person name="Gasser R.B."/>
            <person name="Loukas A."/>
            <person name="Mitreva M."/>
        </authorList>
    </citation>
    <scope>NUCLEOTIDE SEQUENCE [LARGE SCALE GENOMIC DNA]</scope>
</reference>
<sequence>MVFQLQHLKRSRFLFVVINCILWMLNHRIVLNMHVLHEMKPEKINPYSIRLLMVKGIQEKKI</sequence>
<accession>W2TB18</accession>
<evidence type="ECO:0000256" key="1">
    <source>
        <dbReference type="SAM" id="Phobius"/>
    </source>
</evidence>
<dbReference type="EMBL" id="KI659575">
    <property type="protein sequence ID" value="ETN79240.1"/>
    <property type="molecule type" value="Genomic_DNA"/>
</dbReference>
<evidence type="ECO:0000313" key="2">
    <source>
        <dbReference type="EMBL" id="ETN79240.1"/>
    </source>
</evidence>